<accession>A0A1F7I4E0</accession>
<comment type="similarity">
    <text evidence="3 10">Belongs to the ATPase gamma chain family.</text>
</comment>
<dbReference type="PRINTS" id="PR00126">
    <property type="entry name" value="ATPASEGAMMA"/>
</dbReference>
<keyword evidence="8 10" id="KW-0139">CF(1)</keyword>
<dbReference type="PANTHER" id="PTHR11693:SF22">
    <property type="entry name" value="ATP SYNTHASE SUBUNIT GAMMA, MITOCHONDRIAL"/>
    <property type="match status" value="1"/>
</dbReference>
<evidence type="ECO:0000256" key="2">
    <source>
        <dbReference type="ARBA" id="ARBA00004170"/>
    </source>
</evidence>
<protein>
    <recommendedName>
        <fullName evidence="10">ATP synthase gamma chain</fullName>
    </recommendedName>
    <alternativeName>
        <fullName evidence="10">ATP synthase F1 sector gamma subunit</fullName>
    </alternativeName>
    <alternativeName>
        <fullName evidence="10">F-ATPase gamma subunit</fullName>
    </alternativeName>
</protein>
<evidence type="ECO:0000256" key="7">
    <source>
        <dbReference type="ARBA" id="ARBA00023136"/>
    </source>
</evidence>
<dbReference type="SUPFAM" id="SSF52943">
    <property type="entry name" value="ATP synthase (F1-ATPase), gamma subunit"/>
    <property type="match status" value="1"/>
</dbReference>
<dbReference type="GO" id="GO:0045259">
    <property type="term" value="C:proton-transporting ATP synthase complex"/>
    <property type="evidence" value="ECO:0007669"/>
    <property type="project" value="UniProtKB-KW"/>
</dbReference>
<keyword evidence="5 10" id="KW-0375">Hydrogen ion transport</keyword>
<reference evidence="11 12" key="1">
    <citation type="journal article" date="2016" name="Nat. Commun.">
        <title>Thousands of microbial genomes shed light on interconnected biogeochemical processes in an aquifer system.</title>
        <authorList>
            <person name="Anantharaman K."/>
            <person name="Brown C.T."/>
            <person name="Hug L.A."/>
            <person name="Sharon I."/>
            <person name="Castelle C.J."/>
            <person name="Probst A.J."/>
            <person name="Thomas B.C."/>
            <person name="Singh A."/>
            <person name="Wilkins M.J."/>
            <person name="Karaoz U."/>
            <person name="Brodie E.L."/>
            <person name="Williams K.H."/>
            <person name="Hubbard S.S."/>
            <person name="Banfield J.F."/>
        </authorList>
    </citation>
    <scope>NUCLEOTIDE SEQUENCE [LARGE SCALE GENOMIC DNA]</scope>
</reference>
<comment type="subunit">
    <text evidence="10">F-type ATPases have 2 components, CF(1) - the catalytic core - and CF(0) - the membrane proton channel. CF(1) has five subunits: alpha(3), beta(3), gamma(1), delta(1), epsilon(1). CF(0) has three main subunits: a, b and c.</text>
</comment>
<dbReference type="Gene3D" id="1.10.287.80">
    <property type="entry name" value="ATP synthase, gamma subunit, helix hairpin domain"/>
    <property type="match status" value="1"/>
</dbReference>
<comment type="caution">
    <text evidence="11">The sequence shown here is derived from an EMBL/GenBank/DDBJ whole genome shotgun (WGS) entry which is preliminary data.</text>
</comment>
<proteinExistence type="inferred from homology"/>
<evidence type="ECO:0000256" key="6">
    <source>
        <dbReference type="ARBA" id="ARBA00023065"/>
    </source>
</evidence>
<comment type="subcellular location">
    <subcellularLocation>
        <location evidence="10">Cell membrane</location>
        <topology evidence="10">Peripheral membrane protein</topology>
    </subcellularLocation>
    <subcellularLocation>
        <location evidence="2">Membrane</location>
        <topology evidence="2">Peripheral membrane protein</topology>
    </subcellularLocation>
</comment>
<organism evidence="11 12">
    <name type="scientific">Candidatus Roizmanbacteria bacterium RIFCSPHIGHO2_12_FULL_41_11</name>
    <dbReference type="NCBI Taxonomy" id="1802052"/>
    <lineage>
        <taxon>Bacteria</taxon>
        <taxon>Candidatus Roizmaniibacteriota</taxon>
    </lineage>
</organism>
<evidence type="ECO:0000256" key="9">
    <source>
        <dbReference type="ARBA" id="ARBA00023310"/>
    </source>
</evidence>
<dbReference type="Pfam" id="PF00231">
    <property type="entry name" value="ATP-synt"/>
    <property type="match status" value="1"/>
</dbReference>
<evidence type="ECO:0000256" key="1">
    <source>
        <dbReference type="ARBA" id="ARBA00003456"/>
    </source>
</evidence>
<keyword evidence="4 10" id="KW-0813">Transport</keyword>
<evidence type="ECO:0000313" key="11">
    <source>
        <dbReference type="EMBL" id="OGK38132.1"/>
    </source>
</evidence>
<name>A0A1F7I4E0_9BACT</name>
<dbReference type="GO" id="GO:0046933">
    <property type="term" value="F:proton-transporting ATP synthase activity, rotational mechanism"/>
    <property type="evidence" value="ECO:0007669"/>
    <property type="project" value="UniProtKB-UniRule"/>
</dbReference>
<keyword evidence="9 10" id="KW-0066">ATP synthesis</keyword>
<keyword evidence="7 10" id="KW-0472">Membrane</keyword>
<dbReference type="InterPro" id="IPR035968">
    <property type="entry name" value="ATP_synth_F1_ATPase_gsu"/>
</dbReference>
<keyword evidence="10" id="KW-1003">Cell membrane</keyword>
<evidence type="ECO:0000256" key="8">
    <source>
        <dbReference type="ARBA" id="ARBA00023196"/>
    </source>
</evidence>
<dbReference type="Proteomes" id="UP000176803">
    <property type="component" value="Unassembled WGS sequence"/>
</dbReference>
<dbReference type="EMBL" id="MGAC01000022">
    <property type="protein sequence ID" value="OGK38132.1"/>
    <property type="molecule type" value="Genomic_DNA"/>
</dbReference>
<sequence length="286" mass="32382">MNLRTVRKKIKSVKNVRKITKAMQLVSGIKMRKSQAAELEGRPYRDGLNNIMAKIATRVEPQHSLLLSRTNEEGEKKLLILISSNKGLAGSFNVNLARFLLKSEIDFYKTEFVTVGSKGAHFVSKMGGNVLADFSRGKPLTEVSAIFNFVFDKFFQSSIYQTITVVYNRFISTLKSEPTEDLLLPLSLLREKLFTEQKQTGIYLIEPSPEKIIDQLLRSYVEDKIRGAIISSEAVEHSMRMMAMKNATDNAADVIYNLTLVGNQLRQEKITYELLDMVTSKESVEN</sequence>
<dbReference type="CDD" id="cd12151">
    <property type="entry name" value="F1-ATPase_gamma"/>
    <property type="match status" value="1"/>
</dbReference>
<gene>
    <name evidence="10" type="primary">atpG</name>
    <name evidence="11" type="ORF">A3F03_05040</name>
</gene>
<dbReference type="GO" id="GO:0042777">
    <property type="term" value="P:proton motive force-driven plasma membrane ATP synthesis"/>
    <property type="evidence" value="ECO:0007669"/>
    <property type="project" value="UniProtKB-UniRule"/>
</dbReference>
<dbReference type="Gene3D" id="3.40.1380.10">
    <property type="match status" value="1"/>
</dbReference>
<evidence type="ECO:0000256" key="10">
    <source>
        <dbReference type="HAMAP-Rule" id="MF_00815"/>
    </source>
</evidence>
<keyword evidence="6 10" id="KW-0406">Ion transport</keyword>
<dbReference type="PANTHER" id="PTHR11693">
    <property type="entry name" value="ATP SYNTHASE GAMMA CHAIN"/>
    <property type="match status" value="1"/>
</dbReference>
<dbReference type="AlphaFoldDB" id="A0A1F7I4E0"/>
<dbReference type="GO" id="GO:0005524">
    <property type="term" value="F:ATP binding"/>
    <property type="evidence" value="ECO:0007669"/>
    <property type="project" value="UniProtKB-UniRule"/>
</dbReference>
<dbReference type="InterPro" id="IPR000131">
    <property type="entry name" value="ATP_synth_F1_gsu"/>
</dbReference>
<evidence type="ECO:0000313" key="12">
    <source>
        <dbReference type="Proteomes" id="UP000176803"/>
    </source>
</evidence>
<comment type="function">
    <text evidence="1 10">Produces ATP from ADP in the presence of a proton gradient across the membrane. The gamma chain is believed to be important in regulating ATPase activity and the flow of protons through the CF(0) complex.</text>
</comment>
<evidence type="ECO:0000256" key="4">
    <source>
        <dbReference type="ARBA" id="ARBA00022448"/>
    </source>
</evidence>
<dbReference type="GO" id="GO:0005886">
    <property type="term" value="C:plasma membrane"/>
    <property type="evidence" value="ECO:0007669"/>
    <property type="project" value="UniProtKB-SubCell"/>
</dbReference>
<evidence type="ECO:0000256" key="3">
    <source>
        <dbReference type="ARBA" id="ARBA00007681"/>
    </source>
</evidence>
<evidence type="ECO:0000256" key="5">
    <source>
        <dbReference type="ARBA" id="ARBA00022781"/>
    </source>
</evidence>
<dbReference type="HAMAP" id="MF_00815">
    <property type="entry name" value="ATP_synth_gamma_bact"/>
    <property type="match status" value="1"/>
</dbReference>
<dbReference type="NCBIfam" id="TIGR01146">
    <property type="entry name" value="ATPsyn_F1gamma"/>
    <property type="match status" value="1"/>
</dbReference>